<evidence type="ECO:0000313" key="2">
    <source>
        <dbReference type="EMBL" id="KAJ1192845.1"/>
    </source>
</evidence>
<accession>A0AAV7UUR2</accession>
<protein>
    <submittedName>
        <fullName evidence="2">Uncharacterized protein</fullName>
    </submittedName>
</protein>
<gene>
    <name evidence="2" type="ORF">NDU88_002151</name>
</gene>
<reference evidence="2" key="1">
    <citation type="journal article" date="2022" name="bioRxiv">
        <title>Sequencing and chromosome-scale assembly of the giantPleurodeles waltlgenome.</title>
        <authorList>
            <person name="Brown T."/>
            <person name="Elewa A."/>
            <person name="Iarovenko S."/>
            <person name="Subramanian E."/>
            <person name="Araus A.J."/>
            <person name="Petzold A."/>
            <person name="Susuki M."/>
            <person name="Suzuki K.-i.T."/>
            <person name="Hayashi T."/>
            <person name="Toyoda A."/>
            <person name="Oliveira C."/>
            <person name="Osipova E."/>
            <person name="Leigh N.D."/>
            <person name="Simon A."/>
            <person name="Yun M.H."/>
        </authorList>
    </citation>
    <scope>NUCLEOTIDE SEQUENCE</scope>
    <source>
        <strain evidence="2">20211129_DDA</strain>
        <tissue evidence="2">Liver</tissue>
    </source>
</reference>
<evidence type="ECO:0000313" key="3">
    <source>
        <dbReference type="Proteomes" id="UP001066276"/>
    </source>
</evidence>
<dbReference type="AlphaFoldDB" id="A0AAV7UUR2"/>
<organism evidence="2 3">
    <name type="scientific">Pleurodeles waltl</name>
    <name type="common">Iberian ribbed newt</name>
    <dbReference type="NCBI Taxonomy" id="8319"/>
    <lineage>
        <taxon>Eukaryota</taxon>
        <taxon>Metazoa</taxon>
        <taxon>Chordata</taxon>
        <taxon>Craniata</taxon>
        <taxon>Vertebrata</taxon>
        <taxon>Euteleostomi</taxon>
        <taxon>Amphibia</taxon>
        <taxon>Batrachia</taxon>
        <taxon>Caudata</taxon>
        <taxon>Salamandroidea</taxon>
        <taxon>Salamandridae</taxon>
        <taxon>Pleurodelinae</taxon>
        <taxon>Pleurodeles</taxon>
    </lineage>
</organism>
<feature type="signal peptide" evidence="1">
    <location>
        <begin position="1"/>
        <end position="44"/>
    </location>
</feature>
<feature type="chain" id="PRO_5043395310" evidence="1">
    <location>
        <begin position="45"/>
        <end position="91"/>
    </location>
</feature>
<keyword evidence="3" id="KW-1185">Reference proteome</keyword>
<keyword evidence="1" id="KW-0732">Signal</keyword>
<evidence type="ECO:0000256" key="1">
    <source>
        <dbReference type="SAM" id="SignalP"/>
    </source>
</evidence>
<dbReference type="Proteomes" id="UP001066276">
    <property type="component" value="Chromosome 2_2"/>
</dbReference>
<dbReference type="EMBL" id="JANPWB010000004">
    <property type="protein sequence ID" value="KAJ1192845.1"/>
    <property type="molecule type" value="Genomic_DNA"/>
</dbReference>
<name>A0AAV7UUR2_PLEWA</name>
<comment type="caution">
    <text evidence="2">The sequence shown here is derived from an EMBL/GenBank/DDBJ whole genome shotgun (WGS) entry which is preliminary data.</text>
</comment>
<sequence length="91" mass="9834">MGASRATGSRSCALDPPSSVASPLLPLWLSSVLLLLSRLPSVFSPHLPPTQVLKVQRRETADSAPSFPEAKGDWMARTALLGREWQSRVVP</sequence>
<proteinExistence type="predicted"/>